<name>A0ABW0XGY9_9ACTN</name>
<accession>A0ABW0XGY9</accession>
<dbReference type="RefSeq" id="WP_380230011.1">
    <property type="nucleotide sequence ID" value="NZ_JBHSOF010000095.1"/>
</dbReference>
<comment type="caution">
    <text evidence="2">The sequence shown here is derived from an EMBL/GenBank/DDBJ whole genome shotgun (WGS) entry which is preliminary data.</text>
</comment>
<protein>
    <recommendedName>
        <fullName evidence="4">DUF4034 domain-containing protein</fullName>
    </recommendedName>
</protein>
<evidence type="ECO:0000256" key="1">
    <source>
        <dbReference type="SAM" id="MobiDB-lite"/>
    </source>
</evidence>
<dbReference type="EMBL" id="JBHSOF010000095">
    <property type="protein sequence ID" value="MFC5668374.1"/>
    <property type="molecule type" value="Genomic_DNA"/>
</dbReference>
<feature type="compositionally biased region" description="Basic residues" evidence="1">
    <location>
        <begin position="19"/>
        <end position="29"/>
    </location>
</feature>
<keyword evidence="3" id="KW-1185">Reference proteome</keyword>
<evidence type="ECO:0000313" key="3">
    <source>
        <dbReference type="Proteomes" id="UP001595975"/>
    </source>
</evidence>
<proteinExistence type="predicted"/>
<dbReference type="Proteomes" id="UP001595975">
    <property type="component" value="Unassembled WGS sequence"/>
</dbReference>
<evidence type="ECO:0008006" key="4">
    <source>
        <dbReference type="Google" id="ProtNLM"/>
    </source>
</evidence>
<feature type="region of interest" description="Disordered" evidence="1">
    <location>
        <begin position="1"/>
        <end position="36"/>
    </location>
</feature>
<organism evidence="2 3">
    <name type="scientific">Kitasatospora misakiensis</name>
    <dbReference type="NCBI Taxonomy" id="67330"/>
    <lineage>
        <taxon>Bacteria</taxon>
        <taxon>Bacillati</taxon>
        <taxon>Actinomycetota</taxon>
        <taxon>Actinomycetes</taxon>
        <taxon>Kitasatosporales</taxon>
        <taxon>Streptomycetaceae</taxon>
        <taxon>Kitasatospora</taxon>
    </lineage>
</organism>
<gene>
    <name evidence="2" type="ORF">ACFP3U_36120</name>
</gene>
<sequence>MSFFRRRSGEDAPSGPAGRRSRGPGRKAPRGLTPVLDLSHGDEELRRLRALADAGDWTALGPALAAVPDQAELTWLLHRITSVEGTERWLATTVAERPEDTLALLLSGARHIAWAWEARTGQRAQHVTEEQWSLFHERLDLAEEQLLEAAEREPSWLAPWFFLQIGARGASLGRTVATARFEAALRRAPDHLASHQQRLQQLCAKWGGSHEEMHAFARKAMLGAPEGSPLGEIVALAHLEHWLDLPDGEDHAYLTGPAVRAGLREAALRSVLHPAYRRRRDWRAAHNAFAMVLSLADERELAHAVFATLDDVVTDRPWSYLGGDEAENYRAHRDRCVPR</sequence>
<reference evidence="3" key="1">
    <citation type="journal article" date="2019" name="Int. J. Syst. Evol. Microbiol.">
        <title>The Global Catalogue of Microorganisms (GCM) 10K type strain sequencing project: providing services to taxonomists for standard genome sequencing and annotation.</title>
        <authorList>
            <consortium name="The Broad Institute Genomics Platform"/>
            <consortium name="The Broad Institute Genome Sequencing Center for Infectious Disease"/>
            <person name="Wu L."/>
            <person name="Ma J."/>
        </authorList>
    </citation>
    <scope>NUCLEOTIDE SEQUENCE [LARGE SCALE GENOMIC DNA]</scope>
    <source>
        <strain evidence="3">CGMCC 4.1437</strain>
    </source>
</reference>
<evidence type="ECO:0000313" key="2">
    <source>
        <dbReference type="EMBL" id="MFC5668374.1"/>
    </source>
</evidence>